<dbReference type="AlphaFoldDB" id="A0A7W6GZL6"/>
<evidence type="ECO:0000313" key="4">
    <source>
        <dbReference type="Proteomes" id="UP000530268"/>
    </source>
</evidence>
<dbReference type="InterPro" id="IPR029016">
    <property type="entry name" value="GAF-like_dom_sf"/>
</dbReference>
<dbReference type="InterPro" id="IPR003018">
    <property type="entry name" value="GAF"/>
</dbReference>
<dbReference type="Pfam" id="PF01590">
    <property type="entry name" value="GAF"/>
    <property type="match status" value="1"/>
</dbReference>
<sequence length="344" mass="38166">MRAAPHPDQLERLRTLHQYDILDTPREQGFDDIVALASEICEAPISVVNIIDEDRQWFKAEVGLGARETPLETSICSHVILQEDFVEIPDTLADPRMADNPLCLGDPGLRFYAGARLLASNGLPLGTLCVLDNKPRTLNTFQRKALRVLSQQVIKQLELRRALKNEGDLRAEMDHRIKNSLQATSSLIRIYTRAVEDDTAKQALEAVSRRIDGMSALHEQLQKNSVSGRVEMCEYLKDIVTNLRETRPIASPSHLRLMTSRCLPTPPPMWGLSYLNLSPTQPNTGILTVQQGPCPFLLWLRTACSNLTPSTMVLARLPPHPNPHASVASAATSSPQPPLTLAAR</sequence>
<dbReference type="Pfam" id="PF07568">
    <property type="entry name" value="HisKA_2"/>
    <property type="match status" value="1"/>
</dbReference>
<gene>
    <name evidence="3" type="ORF">GGR95_001692</name>
</gene>
<dbReference type="Proteomes" id="UP000530268">
    <property type="component" value="Unassembled WGS sequence"/>
</dbReference>
<name>A0A7W6GZL6_9RHOB</name>
<dbReference type="SUPFAM" id="SSF55781">
    <property type="entry name" value="GAF domain-like"/>
    <property type="match status" value="1"/>
</dbReference>
<feature type="domain" description="GAF" evidence="2">
    <location>
        <begin position="25"/>
        <end position="167"/>
    </location>
</feature>
<dbReference type="PANTHER" id="PTHR43102:SF2">
    <property type="entry name" value="GAF DOMAIN-CONTAINING PROTEIN"/>
    <property type="match status" value="1"/>
</dbReference>
<dbReference type="InterPro" id="IPR011495">
    <property type="entry name" value="Sig_transdc_His_kin_sub2_dim/P"/>
</dbReference>
<protein>
    <recommendedName>
        <fullName evidence="2">GAF domain-containing protein</fullName>
    </recommendedName>
</protein>
<organism evidence="3 4">
    <name type="scientific">Sulfitobacter undariae</name>
    <dbReference type="NCBI Taxonomy" id="1563671"/>
    <lineage>
        <taxon>Bacteria</taxon>
        <taxon>Pseudomonadati</taxon>
        <taxon>Pseudomonadota</taxon>
        <taxon>Alphaproteobacteria</taxon>
        <taxon>Rhodobacterales</taxon>
        <taxon>Roseobacteraceae</taxon>
        <taxon>Sulfitobacter</taxon>
    </lineage>
</organism>
<dbReference type="PANTHER" id="PTHR43102">
    <property type="entry name" value="SLR1143 PROTEIN"/>
    <property type="match status" value="1"/>
</dbReference>
<proteinExistence type="predicted"/>
<dbReference type="EMBL" id="JACIEI010000004">
    <property type="protein sequence ID" value="MBB3994051.1"/>
    <property type="molecule type" value="Genomic_DNA"/>
</dbReference>
<dbReference type="Gene3D" id="3.30.450.40">
    <property type="match status" value="1"/>
</dbReference>
<feature type="region of interest" description="Disordered" evidence="1">
    <location>
        <begin position="322"/>
        <end position="344"/>
    </location>
</feature>
<dbReference type="SMART" id="SM00065">
    <property type="entry name" value="GAF"/>
    <property type="match status" value="1"/>
</dbReference>
<evidence type="ECO:0000259" key="2">
    <source>
        <dbReference type="SMART" id="SM00065"/>
    </source>
</evidence>
<evidence type="ECO:0000313" key="3">
    <source>
        <dbReference type="EMBL" id="MBB3994051.1"/>
    </source>
</evidence>
<accession>A0A7W6GZL6</accession>
<comment type="caution">
    <text evidence="3">The sequence shown here is derived from an EMBL/GenBank/DDBJ whole genome shotgun (WGS) entry which is preliminary data.</text>
</comment>
<keyword evidence="4" id="KW-1185">Reference proteome</keyword>
<reference evidence="3 4" key="1">
    <citation type="submission" date="2020-08" db="EMBL/GenBank/DDBJ databases">
        <title>Genomic Encyclopedia of Type Strains, Phase IV (KMG-IV): sequencing the most valuable type-strain genomes for metagenomic binning, comparative biology and taxonomic classification.</title>
        <authorList>
            <person name="Goeker M."/>
        </authorList>
    </citation>
    <scope>NUCLEOTIDE SEQUENCE [LARGE SCALE GENOMIC DNA]</scope>
    <source>
        <strain evidence="3 4">DSM 102234</strain>
    </source>
</reference>
<evidence type="ECO:0000256" key="1">
    <source>
        <dbReference type="SAM" id="MobiDB-lite"/>
    </source>
</evidence>